<feature type="coiled-coil region" evidence="2">
    <location>
        <begin position="2075"/>
        <end position="2102"/>
    </location>
</feature>
<gene>
    <name evidence="7" type="ORF">BG55_02530</name>
</gene>
<feature type="domain" description="TcA receptor binding" evidence="5">
    <location>
        <begin position="1637"/>
        <end position="1764"/>
    </location>
</feature>
<evidence type="ECO:0000256" key="2">
    <source>
        <dbReference type="SAM" id="Coils"/>
    </source>
</evidence>
<dbReference type="InterPro" id="IPR018003">
    <property type="entry name" value="Insecticidal_toxin/plasmid_vir"/>
</dbReference>
<dbReference type="RefSeq" id="WP_034934011.1">
    <property type="nucleotide sequence ID" value="NZ_JFHN01000020.1"/>
</dbReference>
<dbReference type="OrthoDB" id="9781691at2"/>
<accession>A0A014NBV5</accession>
<evidence type="ECO:0000313" key="7">
    <source>
        <dbReference type="EMBL" id="EXU76898.1"/>
    </source>
</evidence>
<keyword evidence="2" id="KW-0175">Coiled coil</keyword>
<dbReference type="Proteomes" id="UP000019918">
    <property type="component" value="Unassembled WGS sequence"/>
</dbReference>
<dbReference type="Pfam" id="PF20220">
    <property type="entry name" value="ABC_toxin_N"/>
    <property type="match status" value="1"/>
</dbReference>
<feature type="domain" description="Tc toxin complex TcA C-terminal TcB-binding" evidence="3">
    <location>
        <begin position="2437"/>
        <end position="2504"/>
    </location>
</feature>
<evidence type="ECO:0000313" key="8">
    <source>
        <dbReference type="Proteomes" id="UP000019918"/>
    </source>
</evidence>
<sequence>MYSASEILNKINKKKEGESGIKFTPESGITLPDIMMRSFSDVKELAGDSLTWGEKNFIYQQAQQELKKNKMAESRILSRANPQLSHAIKLGIRQSSMLGGYDHLFPARASNFVMPGSVASMFSPAGYLTELYRESRNLHPDTSAYHLDVRRPDLASLSLSQKNMDDELSTLSLSNELLLNNIKTNENKDYNEVTELLATWRQTGSTPYNQAYEATRQAILLQDPDFTVFSKNPAVAAKIDTASLLSIQADISPELLDILTEEITEENADSLIIKNFGEDKDVMLFQNVRYLARYYGLTDDETRSLLGLVIAGVDVDPDAQLYKSNKLVSLLNNDDGELSAILIRRTNGHNAYQFGFAELVPIDLNKYIFNFSIVDNARAGSMQVGTHGKGSRDIFNSTYYDVQRGVPISLPVNLSDEQTKKTVTINVTRLGGGYYASVNYDISSYPFSVFLLKLNKLIRLYKATGIALNDIHTVVASNNNELNINAEVLSQLFRVNASMQNYGIDAAKALVLSGSLITQTTRESHASLFTRLFNNPPLNNQMFSANGTTVNLKPDQVRDTYRTGVLKRAFKVNDTELYTLWLLAGGEQNASNFTCNINNLSSLFRVSLLAELHGLSVTELAALLSVSPYATQAIDMLSAADVARLISFVDQYTRWLKQMNWSVSDLYLMTTDRYSTTLSPDIENLLTTLKNGLANRELSGMNEAGLISAAAPFIAAAMQLDSAQIATAILTWLRQLKPQGLSSGAFLTLVVKDKRSEAETVQLVSYCQKLGQLTLFVRKAALRASELSWVVDHPTIMTEKATVVAHDIAMLRDLTLLHDVLSRCGASASEIITSLSGKADNEKNNLAVRTVASALNLDEQALSQALRQCSSYRFFYSWIHLRDALQWVDAATRLSISPGSLARLLNLMHTALTQRSGYADWLAASEIIQAGLSTQQMAQQQQVLDEALSTAASGYVIQKIAPSWVTDREKLYSWLLIDNQVSAQVITTRVAEAIAAIQLYVNRALAGQEDEVDYRTRSRQFFTDWDVCNKRYSTWAGMSELVYYPENYIDPTMRLGQTGMMDEMLQSLSQSQLTSDTVEAAFKTYMTRFEEIANLDIVSGYHDSVSDHSGTTYIIGCSPTGDYYWRSADINKMSDGKLPANAWSEWKKIAAGISPVTNLVRPVVFQSRLYVVWVESREVATTSGNTTLKSVEYLLKYAHIQHDSTWSAPVTITPGQDILPPANVAITDTGIYCAQDAELEKLYIYFYKKERSYSDIPRNIVGLSISADGSSENITSNVSIETAGYIYQQLDTTTDVRLNTPYTGGETRISVSGVTSDGGGWGYQQYTNMSGSSLSNVTATVSAGHVAIKFDATVRIVFNGFPGSRSQTQVDMMKLSGRIGGGYYLPTSVDVGAYASSYRFTTECVVNRSANKVFFLPGNDYLGLTILGPNPRPQHSIYYAISNQNPAASNLATLEASGLWSGSDSRLSNLTQNILVCRSNPFPQAGYDFKFSDFVYLDTNVRQENVKLSVAGQTITAVTRPKFSFEETLFNFSNHTVYVPLNIFNGNSARIDFTVEANAPSGDKQPLGREVLSLTLTRMTRTSVPLITLNRTSTYAQYLQYGVHRIRVNTLFAKQLVARANSGLNAILSMETQQLLEPKLGKGFYVDFVLPPYDAKVHGNSPDFTLNLKHVVDNNAHVVYSGQLTESEYSVRLFVPLDEKPLNVNYCAKVFLRTRTAGDGSWKGPHFQYTDNSQTAVRINPSSDISMFNSVTILSDTSEPMDFSGANALYFWEMFYYVPMMVFRRYLSEGKFTEATQWIKYIWSPEGYLHNDVPALYQWNVRPLQEETTWHTNPLDSLDPDAVAQADPMHYKVATFMSWLDLLIARGDSAYRQLERDTLNEAKMWYVQALELLGEKPHLPSAVSWSSPTLRDAADETIQTLVQQRLLSVRQQVVSGQLFSANSLTSLFLPQQNERLAEYWQTLAQRLYNLRHNLSIDGNPLSLSIYATPADPAALLSAAVRASQGGTSLPASVMPAYRFPVILESSRAMVSQLSQFGTTLLAITERQDAEALSELLQNQGSELILQSIAMQSQHIAEIDADRATLQESLRSAQSRLDSYSRLYDENINTGEKRAMDLYLSSSVITASATAMHMAGAALEMVPNIYGMAVGGARYGALINAAALGLQISGDASNITAERISQSEVYRRRRQEWEMQRNEAESDVKQIDAQLEALAIRHEAAVLQKTYLTTQQSQMQAQMIFLQNRFTSTALYNWLRGKLAAIYYQFYDLTVSRCLMAEEAYKWTFNHAAAFIRPGAWQGAWGGLMAGENLMLNLAQMEQAYLQRDERQKEVTRTVCLSEVYAALSSNAFVLADELTSLVTTSKSHAGVTGNGLTATTDKQLQATLTLSDLKIGNDYPASLGATRRIKQISVTLPALTGPYQDVQAVLSYGGDVVMPRGCEALAVSHGINDSGQFQLDFSDGRWLPFEGIPVDNSGVLTLSFPMADDKQKALLLTLTDIILHIRYTIVS</sequence>
<proteinExistence type="predicted"/>
<dbReference type="Pfam" id="PF18276">
    <property type="entry name" value="TcA_TcB_BD"/>
    <property type="match status" value="2"/>
</dbReference>
<keyword evidence="8" id="KW-1185">Reference proteome</keyword>
<dbReference type="InterPro" id="IPR041568">
    <property type="entry name" value="TcA_RBD"/>
</dbReference>
<evidence type="ECO:0000259" key="4">
    <source>
        <dbReference type="Pfam" id="PF18413"/>
    </source>
</evidence>
<dbReference type="EMBL" id="JFHN01000020">
    <property type="protein sequence ID" value="EXU76898.1"/>
    <property type="molecule type" value="Genomic_DNA"/>
</dbReference>
<dbReference type="Pfam" id="PF03538">
    <property type="entry name" value="VRP1"/>
    <property type="match status" value="1"/>
</dbReference>
<evidence type="ECO:0000259" key="6">
    <source>
        <dbReference type="Pfam" id="PF20220"/>
    </source>
</evidence>
<feature type="domain" description="ABC toxin N-terminal" evidence="6">
    <location>
        <begin position="954"/>
        <end position="1063"/>
    </location>
</feature>
<organism evidence="7 8">
    <name type="scientific">Erwinia mallotivora</name>
    <dbReference type="NCBI Taxonomy" id="69222"/>
    <lineage>
        <taxon>Bacteria</taxon>
        <taxon>Pseudomonadati</taxon>
        <taxon>Pseudomonadota</taxon>
        <taxon>Gammaproteobacteria</taxon>
        <taxon>Enterobacterales</taxon>
        <taxon>Erwiniaceae</taxon>
        <taxon>Erwinia</taxon>
    </lineage>
</organism>
<comment type="caution">
    <text evidence="7">The sequence shown here is derived from an EMBL/GenBank/DDBJ whole genome shotgun (WGS) entry which is preliminary data.</text>
</comment>
<dbReference type="SMR" id="A0A014NBV5"/>
<dbReference type="InterPro" id="IPR041079">
    <property type="entry name" value="Neuraminidase-like"/>
</dbReference>
<feature type="domain" description="Neuraminidase-like" evidence="4">
    <location>
        <begin position="1095"/>
        <end position="1248"/>
    </location>
</feature>
<feature type="coiled-coil region" evidence="2">
    <location>
        <begin position="2182"/>
        <end position="2216"/>
    </location>
</feature>
<reference evidence="7 8" key="1">
    <citation type="submission" date="2014-02" db="EMBL/GenBank/DDBJ databases">
        <title>Draft genome of Erwinia mallotivora strain BT-MARDI, a papaya dieback pathogen.</title>
        <authorList>
            <person name="Redzuan R."/>
            <person name="Abu Bakar N."/>
            <person name="Badrun R."/>
            <person name="Mohd Raih M.F."/>
            <person name="Rozano L."/>
            <person name="Mat Amin N."/>
        </authorList>
    </citation>
    <scope>NUCLEOTIDE SEQUENCE [LARGE SCALE GENOMIC DNA]</scope>
    <source>
        <strain evidence="7 8">BT-MARDI</strain>
    </source>
</reference>
<keyword evidence="1" id="KW-0843">Virulence</keyword>
<evidence type="ECO:0000259" key="5">
    <source>
        <dbReference type="Pfam" id="PF18518"/>
    </source>
</evidence>
<dbReference type="PATRIC" id="fig|69222.5.peg.533"/>
<feature type="domain" description="Tc toxin complex TcA C-terminal TcB-binding" evidence="3">
    <location>
        <begin position="2209"/>
        <end position="2339"/>
    </location>
</feature>
<dbReference type="STRING" id="69222.BG55_02530"/>
<dbReference type="Pfam" id="PF18518">
    <property type="entry name" value="TcA_RBD"/>
    <property type="match status" value="1"/>
</dbReference>
<protein>
    <submittedName>
        <fullName evidence="7">Toxin</fullName>
    </submittedName>
</protein>
<dbReference type="Pfam" id="PF18413">
    <property type="entry name" value="Neuraminidase"/>
    <property type="match status" value="1"/>
</dbReference>
<dbReference type="InterPro" id="IPR046839">
    <property type="entry name" value="ABC_toxin_N"/>
</dbReference>
<dbReference type="InterPro" id="IPR040840">
    <property type="entry name" value="TcA_TcB_BD"/>
</dbReference>
<evidence type="ECO:0000256" key="1">
    <source>
        <dbReference type="ARBA" id="ARBA00023026"/>
    </source>
</evidence>
<evidence type="ECO:0000259" key="3">
    <source>
        <dbReference type="Pfam" id="PF18276"/>
    </source>
</evidence>
<name>A0A014NBV5_9GAMM</name>